<evidence type="ECO:0000313" key="9">
    <source>
        <dbReference type="Proteomes" id="UP000177652"/>
    </source>
</evidence>
<keyword evidence="3 7" id="KW-0694">RNA-binding</keyword>
<evidence type="ECO:0000256" key="6">
    <source>
        <dbReference type="ARBA" id="ARBA00035136"/>
    </source>
</evidence>
<dbReference type="PANTHER" id="PTHR33398:SF1">
    <property type="entry name" value="SMALL RIBOSOMAL SUBUNIT PROTEIN BS20C"/>
    <property type="match status" value="1"/>
</dbReference>
<comment type="similarity">
    <text evidence="1 7">Belongs to the bacterial ribosomal protein bS20 family.</text>
</comment>
<dbReference type="NCBIfam" id="TIGR00029">
    <property type="entry name" value="S20"/>
    <property type="match status" value="1"/>
</dbReference>
<dbReference type="Proteomes" id="UP000177652">
    <property type="component" value="Unassembled WGS sequence"/>
</dbReference>
<organism evidence="8 9">
    <name type="scientific">Candidatus Kaiserbacteria bacterium RIFCSPHIGHO2_02_FULL_55_20</name>
    <dbReference type="NCBI Taxonomy" id="1798497"/>
    <lineage>
        <taxon>Bacteria</taxon>
        <taxon>Candidatus Kaiseribacteriota</taxon>
    </lineage>
</organism>
<evidence type="ECO:0000256" key="5">
    <source>
        <dbReference type="ARBA" id="ARBA00023274"/>
    </source>
</evidence>
<evidence type="ECO:0000256" key="4">
    <source>
        <dbReference type="ARBA" id="ARBA00022980"/>
    </source>
</evidence>
<reference evidence="8 9" key="1">
    <citation type="journal article" date="2016" name="Nat. Commun.">
        <title>Thousands of microbial genomes shed light on interconnected biogeochemical processes in an aquifer system.</title>
        <authorList>
            <person name="Anantharaman K."/>
            <person name="Brown C.T."/>
            <person name="Hug L.A."/>
            <person name="Sharon I."/>
            <person name="Castelle C.J."/>
            <person name="Probst A.J."/>
            <person name="Thomas B.C."/>
            <person name="Singh A."/>
            <person name="Wilkins M.J."/>
            <person name="Karaoz U."/>
            <person name="Brodie E.L."/>
            <person name="Williams K.H."/>
            <person name="Hubbard S.S."/>
            <person name="Banfield J.F."/>
        </authorList>
    </citation>
    <scope>NUCLEOTIDE SEQUENCE [LARGE SCALE GENOMIC DNA]</scope>
</reference>
<proteinExistence type="inferred from homology"/>
<dbReference type="SUPFAM" id="SSF46992">
    <property type="entry name" value="Ribosomal protein S20"/>
    <property type="match status" value="1"/>
</dbReference>
<dbReference type="GO" id="GO:0006412">
    <property type="term" value="P:translation"/>
    <property type="evidence" value="ECO:0007669"/>
    <property type="project" value="UniProtKB-UniRule"/>
</dbReference>
<keyword evidence="5 7" id="KW-0687">Ribonucleoprotein</keyword>
<dbReference type="HAMAP" id="MF_00500">
    <property type="entry name" value="Ribosomal_bS20"/>
    <property type="match status" value="1"/>
</dbReference>
<comment type="function">
    <text evidence="7">Binds directly to 16S ribosomal RNA.</text>
</comment>
<evidence type="ECO:0000256" key="7">
    <source>
        <dbReference type="HAMAP-Rule" id="MF_00500"/>
    </source>
</evidence>
<comment type="caution">
    <text evidence="8">The sequence shown here is derived from an EMBL/GenBank/DDBJ whole genome shotgun (WGS) entry which is preliminary data.</text>
</comment>
<evidence type="ECO:0000256" key="1">
    <source>
        <dbReference type="ARBA" id="ARBA00007634"/>
    </source>
</evidence>
<evidence type="ECO:0000256" key="2">
    <source>
        <dbReference type="ARBA" id="ARBA00022730"/>
    </source>
</evidence>
<evidence type="ECO:0000313" key="8">
    <source>
        <dbReference type="EMBL" id="OGG66541.1"/>
    </source>
</evidence>
<evidence type="ECO:0000256" key="3">
    <source>
        <dbReference type="ARBA" id="ARBA00022884"/>
    </source>
</evidence>
<dbReference type="GO" id="GO:0070181">
    <property type="term" value="F:small ribosomal subunit rRNA binding"/>
    <property type="evidence" value="ECO:0007669"/>
    <property type="project" value="TreeGrafter"/>
</dbReference>
<name>A0A1F6DYP5_9BACT</name>
<dbReference type="GO" id="GO:0003735">
    <property type="term" value="F:structural constituent of ribosome"/>
    <property type="evidence" value="ECO:0007669"/>
    <property type="project" value="InterPro"/>
</dbReference>
<dbReference type="PANTHER" id="PTHR33398">
    <property type="entry name" value="30S RIBOSOMAL PROTEIN S20"/>
    <property type="match status" value="1"/>
</dbReference>
<sequence>MANTSSAKKAMRAAEKRRVFNARRKKTMKDAVKDMSKLVLGKKEKEAAAMLPTVYKAIDKAAKEGTIKKNTAARMKSQAARALRSLTT</sequence>
<dbReference type="AlphaFoldDB" id="A0A1F6DYP5"/>
<dbReference type="EMBL" id="MFLK01000002">
    <property type="protein sequence ID" value="OGG66541.1"/>
    <property type="molecule type" value="Genomic_DNA"/>
</dbReference>
<keyword evidence="4 7" id="KW-0689">Ribosomal protein</keyword>
<protein>
    <recommendedName>
        <fullName evidence="6 7">Small ribosomal subunit protein bS20</fullName>
    </recommendedName>
</protein>
<dbReference type="Gene3D" id="1.20.58.110">
    <property type="entry name" value="Ribosomal protein S20"/>
    <property type="match status" value="1"/>
</dbReference>
<dbReference type="STRING" id="1798497.A3D71_00045"/>
<dbReference type="Pfam" id="PF01649">
    <property type="entry name" value="Ribosomal_S20p"/>
    <property type="match status" value="1"/>
</dbReference>
<accession>A0A1F6DYP5</accession>
<dbReference type="GO" id="GO:0015935">
    <property type="term" value="C:small ribosomal subunit"/>
    <property type="evidence" value="ECO:0007669"/>
    <property type="project" value="TreeGrafter"/>
</dbReference>
<gene>
    <name evidence="7" type="primary">rpsT</name>
    <name evidence="8" type="ORF">A3D71_00045</name>
</gene>
<dbReference type="InterPro" id="IPR002583">
    <property type="entry name" value="Ribosomal_bS20"/>
</dbReference>
<dbReference type="InterPro" id="IPR036510">
    <property type="entry name" value="Ribosomal_bS20_sf"/>
</dbReference>
<keyword evidence="2 7" id="KW-0699">rRNA-binding</keyword>